<gene>
    <name evidence="1" type="ORF">PPTG_24778</name>
</gene>
<reference evidence="1 2" key="2">
    <citation type="submission" date="2013-11" db="EMBL/GenBank/DDBJ databases">
        <title>The Genome Sequence of Phytophthora parasitica INRA-310.</title>
        <authorList>
            <consortium name="The Broad Institute Genomics Platform"/>
            <person name="Russ C."/>
            <person name="Tyler B."/>
            <person name="Panabieres F."/>
            <person name="Shan W."/>
            <person name="Tripathy S."/>
            <person name="Grunwald N."/>
            <person name="Machado M."/>
            <person name="Johnson C.S."/>
            <person name="Arredondo F."/>
            <person name="Hong C."/>
            <person name="Coffey M."/>
            <person name="Young S.K."/>
            <person name="Zeng Q."/>
            <person name="Gargeya S."/>
            <person name="Fitzgerald M."/>
            <person name="Abouelleil A."/>
            <person name="Alvarado L."/>
            <person name="Chapman S.B."/>
            <person name="Gainer-Dewar J."/>
            <person name="Goldberg J."/>
            <person name="Griggs A."/>
            <person name="Gujja S."/>
            <person name="Hansen M."/>
            <person name="Howarth C."/>
            <person name="Imamovic A."/>
            <person name="Ireland A."/>
            <person name="Larimer J."/>
            <person name="McCowan C."/>
            <person name="Murphy C."/>
            <person name="Pearson M."/>
            <person name="Poon T.W."/>
            <person name="Priest M."/>
            <person name="Roberts A."/>
            <person name="Saif S."/>
            <person name="Shea T."/>
            <person name="Sykes S."/>
            <person name="Wortman J."/>
            <person name="Nusbaum C."/>
            <person name="Birren B."/>
        </authorList>
    </citation>
    <scope>NUCLEOTIDE SEQUENCE [LARGE SCALE GENOMIC DNA]</scope>
    <source>
        <strain evidence="1 2">INRA-310</strain>
    </source>
</reference>
<dbReference type="EMBL" id="KI669778">
    <property type="protein sequence ID" value="ETM97960.1"/>
    <property type="molecule type" value="Genomic_DNA"/>
</dbReference>
<dbReference type="GeneID" id="20193377"/>
<evidence type="ECO:0000313" key="2">
    <source>
        <dbReference type="Proteomes" id="UP000018817"/>
    </source>
</evidence>
<protein>
    <submittedName>
        <fullName evidence="1">Uncharacterized protein</fullName>
    </submittedName>
</protein>
<reference evidence="2" key="1">
    <citation type="submission" date="2011-12" db="EMBL/GenBank/DDBJ databases">
        <authorList>
            <consortium name="The Broad Institute Genome Sequencing Platform"/>
            <person name="Russ C."/>
            <person name="Tyler B."/>
            <person name="Panabieres F."/>
            <person name="Shan W."/>
            <person name="Tripathy S."/>
            <person name="Grunwald N."/>
            <person name="Machado M."/>
            <person name="Young S.K."/>
            <person name="Zeng Q."/>
            <person name="Gargeya S."/>
            <person name="Fitzgerald M."/>
            <person name="Haas B."/>
            <person name="Abouelleil A."/>
            <person name="Alvarado L."/>
            <person name="Arachchi H.M."/>
            <person name="Berlin A."/>
            <person name="Chapman S.B."/>
            <person name="Gearin G."/>
            <person name="Goldberg J."/>
            <person name="Griggs A."/>
            <person name="Gujja S."/>
            <person name="Hansen M."/>
            <person name="Heiman D."/>
            <person name="Howarth C."/>
            <person name="Larimer J."/>
            <person name="Lui A."/>
            <person name="MacDonald P.J.P."/>
            <person name="McCowen C."/>
            <person name="Montmayeur A."/>
            <person name="Murphy C."/>
            <person name="Neiman D."/>
            <person name="Pearson M."/>
            <person name="Priest M."/>
            <person name="Roberts A."/>
            <person name="Saif S."/>
            <person name="Shea T."/>
            <person name="Sisk P."/>
            <person name="Stolte C."/>
            <person name="Sykes S."/>
            <person name="Wortman J."/>
            <person name="Nusbaum C."/>
            <person name="Birren B."/>
        </authorList>
    </citation>
    <scope>NUCLEOTIDE SEQUENCE [LARGE SCALE GENOMIC DNA]</scope>
    <source>
        <strain evidence="2">INRA-310</strain>
    </source>
</reference>
<organism evidence="1 2">
    <name type="scientific">Phytophthora nicotianae (strain INRA-310)</name>
    <name type="common">Phytophthora parasitica</name>
    <dbReference type="NCBI Taxonomy" id="761204"/>
    <lineage>
        <taxon>Eukaryota</taxon>
        <taxon>Sar</taxon>
        <taxon>Stramenopiles</taxon>
        <taxon>Oomycota</taxon>
        <taxon>Peronosporomycetes</taxon>
        <taxon>Peronosporales</taxon>
        <taxon>Peronosporaceae</taxon>
        <taxon>Phytophthora</taxon>
    </lineage>
</organism>
<sequence length="64" mass="6894">MPVAEDNSADCEDTSMTSFIMFGYMSTTDPSELPTLGNTLCSTRESISALSAPPILSQMAQMRI</sequence>
<evidence type="ECO:0000313" key="1">
    <source>
        <dbReference type="EMBL" id="ETM97960.1"/>
    </source>
</evidence>
<dbReference type="VEuPathDB" id="FungiDB:PPTG_24778"/>
<dbReference type="Proteomes" id="UP000018817">
    <property type="component" value="Unassembled WGS sequence"/>
</dbReference>
<proteinExistence type="predicted"/>
<name>W2PBB7_PHYN3</name>
<dbReference type="AlphaFoldDB" id="W2PBB7"/>
<dbReference type="RefSeq" id="XP_008916745.1">
    <property type="nucleotide sequence ID" value="XM_008918497.1"/>
</dbReference>
<accession>W2PBB7</accession>